<reference evidence="2 3" key="1">
    <citation type="submission" date="2020-03" db="EMBL/GenBank/DDBJ databases">
        <title>Bradyrhizobium diversity isolated from nodules of Indigofera sp.</title>
        <authorList>
            <person name="Klepa M."/>
            <person name="Helene L."/>
            <person name="Hungria M."/>
        </authorList>
    </citation>
    <scope>NUCLEOTIDE SEQUENCE [LARGE SCALE GENOMIC DNA]</scope>
    <source>
        <strain evidence="2 3">WSM 1791</strain>
    </source>
</reference>
<feature type="transmembrane region" description="Helical" evidence="1">
    <location>
        <begin position="87"/>
        <end position="108"/>
    </location>
</feature>
<evidence type="ECO:0000256" key="1">
    <source>
        <dbReference type="SAM" id="Phobius"/>
    </source>
</evidence>
<keyword evidence="1" id="KW-0472">Membrane</keyword>
<proteinExistence type="predicted"/>
<accession>A0A7Y4LXX8</accession>
<keyword evidence="1" id="KW-1133">Transmembrane helix</keyword>
<gene>
    <name evidence="2" type="ORF">HCN58_21735</name>
</gene>
<keyword evidence="3" id="KW-1185">Reference proteome</keyword>
<name>A0A7Y4LXX8_9BRAD</name>
<feature type="transmembrane region" description="Helical" evidence="1">
    <location>
        <begin position="43"/>
        <end position="67"/>
    </location>
</feature>
<dbReference type="RefSeq" id="WP_171581215.1">
    <property type="nucleotide sequence ID" value="NZ_JAAVLX010000007.1"/>
</dbReference>
<dbReference type="AlphaFoldDB" id="A0A7Y4LXX8"/>
<evidence type="ECO:0000313" key="2">
    <source>
        <dbReference type="EMBL" id="NOJ42180.1"/>
    </source>
</evidence>
<keyword evidence="1" id="KW-0812">Transmembrane</keyword>
<dbReference type="EMBL" id="JAAVLX010000007">
    <property type="protein sequence ID" value="NOJ42180.1"/>
    <property type="molecule type" value="Genomic_DNA"/>
</dbReference>
<organism evidence="2 3">
    <name type="scientific">Bradyrhizobium australiense</name>
    <dbReference type="NCBI Taxonomy" id="2721161"/>
    <lineage>
        <taxon>Bacteria</taxon>
        <taxon>Pseudomonadati</taxon>
        <taxon>Pseudomonadota</taxon>
        <taxon>Alphaproteobacteria</taxon>
        <taxon>Hyphomicrobiales</taxon>
        <taxon>Nitrobacteraceae</taxon>
        <taxon>Bradyrhizobium</taxon>
    </lineage>
</organism>
<evidence type="ECO:0000313" key="3">
    <source>
        <dbReference type="Proteomes" id="UP000544122"/>
    </source>
</evidence>
<comment type="caution">
    <text evidence="2">The sequence shown here is derived from an EMBL/GenBank/DDBJ whole genome shotgun (WGS) entry which is preliminary data.</text>
</comment>
<protein>
    <submittedName>
        <fullName evidence="2">Uncharacterized protein</fullName>
    </submittedName>
</protein>
<dbReference type="Proteomes" id="UP000544122">
    <property type="component" value="Unassembled WGS sequence"/>
</dbReference>
<sequence>MISNGKRRALEVWTGLSIAPAVWIVNTQLGQILPYLDCQHQTAYSAIASFAGAVASCVAAAISWRAAQRVSVSEPSPTEPSFVGSMSALSALLFAFALLMQGAASLVLSGCQR</sequence>